<comment type="caution">
    <text evidence="2">The sequence shown here is derived from an EMBL/GenBank/DDBJ whole genome shotgun (WGS) entry which is preliminary data.</text>
</comment>
<evidence type="ECO:0000313" key="3">
    <source>
        <dbReference type="Proteomes" id="UP000805614"/>
    </source>
</evidence>
<organism evidence="2 3">
    <name type="scientific">Actinomadura alba</name>
    <dbReference type="NCBI Taxonomy" id="406431"/>
    <lineage>
        <taxon>Bacteria</taxon>
        <taxon>Bacillati</taxon>
        <taxon>Actinomycetota</taxon>
        <taxon>Actinomycetes</taxon>
        <taxon>Streptosporangiales</taxon>
        <taxon>Thermomonosporaceae</taxon>
        <taxon>Actinomadura</taxon>
    </lineage>
</organism>
<evidence type="ECO:0000313" key="2">
    <source>
        <dbReference type="EMBL" id="MBC6465771.1"/>
    </source>
</evidence>
<dbReference type="InterPro" id="IPR013974">
    <property type="entry name" value="SAF"/>
</dbReference>
<dbReference type="SMART" id="SM00858">
    <property type="entry name" value="SAF"/>
    <property type="match status" value="1"/>
</dbReference>
<sequence>MSTPRRHRPPDAEVPSGAGLPAAVRIRLARHRRPLAAVLAAAATGFGLLALRPSPPPSVQILAASRDLPGGTTLRARDLRVVALPTRAVPDGAVRSGGPGRALTGRALAGRVLAGPMRRGEPLTDAGLLGAGLLDGYGPDVVAAPVRVADAGAVRLLHAGDRIDILAVAAGGPLEDIVPAYGRRARMVVSSVPVIAVPREPPGDHGALVVVATSREQAMALAGAGAGLSVTVAAGR</sequence>
<feature type="domain" description="SAF" evidence="1">
    <location>
        <begin position="59"/>
        <end position="129"/>
    </location>
</feature>
<keyword evidence="3" id="KW-1185">Reference proteome</keyword>
<evidence type="ECO:0000259" key="1">
    <source>
        <dbReference type="SMART" id="SM00858"/>
    </source>
</evidence>
<name>A0ABR7LLQ5_9ACTN</name>
<accession>A0ABR7LLQ5</accession>
<dbReference type="CDD" id="cd11614">
    <property type="entry name" value="SAF_CpaB_FlgA_like"/>
    <property type="match status" value="1"/>
</dbReference>
<proteinExistence type="predicted"/>
<reference evidence="2 3" key="1">
    <citation type="submission" date="2020-06" db="EMBL/GenBank/DDBJ databases">
        <title>Actinomadura xiongansis sp. nov., isolated from soil of Baiyangdian.</title>
        <authorList>
            <person name="Zhang X."/>
        </authorList>
    </citation>
    <scope>NUCLEOTIDE SEQUENCE [LARGE SCALE GENOMIC DNA]</scope>
    <source>
        <strain evidence="2 3">HBUM206468</strain>
    </source>
</reference>
<dbReference type="RefSeq" id="WP_187242773.1">
    <property type="nucleotide sequence ID" value="NZ_BAAAOK010000006.1"/>
</dbReference>
<gene>
    <name evidence="2" type="ORF">HKK74_09715</name>
</gene>
<dbReference type="Pfam" id="PF08666">
    <property type="entry name" value="SAF"/>
    <property type="match status" value="1"/>
</dbReference>
<dbReference type="EMBL" id="JABVEC010000005">
    <property type="protein sequence ID" value="MBC6465771.1"/>
    <property type="molecule type" value="Genomic_DNA"/>
</dbReference>
<dbReference type="Proteomes" id="UP000805614">
    <property type="component" value="Unassembled WGS sequence"/>
</dbReference>
<protein>
    <recommendedName>
        <fullName evidence="1">SAF domain-containing protein</fullName>
    </recommendedName>
</protein>